<evidence type="ECO:0000256" key="1">
    <source>
        <dbReference type="SAM" id="Phobius"/>
    </source>
</evidence>
<evidence type="ECO:0000313" key="4">
    <source>
        <dbReference type="Proteomes" id="UP001432322"/>
    </source>
</evidence>
<dbReference type="Proteomes" id="UP001432322">
    <property type="component" value="Unassembled WGS sequence"/>
</dbReference>
<keyword evidence="1" id="KW-1133">Transmembrane helix</keyword>
<keyword evidence="4" id="KW-1185">Reference proteome</keyword>
<sequence>MDKFTQFVHQKKLEYALGSSTNWGIFVLIPFPSLNRINLSNSHGIVPLINLVVTMDAALNHSSLCFTFSSFLLYSFLFFSS</sequence>
<proteinExistence type="predicted"/>
<accession>A0AAV5VWM8</accession>
<evidence type="ECO:0000313" key="2">
    <source>
        <dbReference type="EMBL" id="GMT16144.1"/>
    </source>
</evidence>
<keyword evidence="1" id="KW-0812">Transmembrane</keyword>
<feature type="non-terminal residue" evidence="3">
    <location>
        <position position="81"/>
    </location>
</feature>
<dbReference type="EMBL" id="BTSY01000004">
    <property type="protein sequence ID" value="GMT23945.1"/>
    <property type="molecule type" value="Genomic_DNA"/>
</dbReference>
<dbReference type="EMBL" id="BTSY01000002">
    <property type="protein sequence ID" value="GMT16144.1"/>
    <property type="molecule type" value="Genomic_DNA"/>
</dbReference>
<keyword evidence="1" id="KW-0472">Membrane</keyword>
<evidence type="ECO:0008006" key="5">
    <source>
        <dbReference type="Google" id="ProtNLM"/>
    </source>
</evidence>
<organism evidence="3 4">
    <name type="scientific">Pristionchus fissidentatus</name>
    <dbReference type="NCBI Taxonomy" id="1538716"/>
    <lineage>
        <taxon>Eukaryota</taxon>
        <taxon>Metazoa</taxon>
        <taxon>Ecdysozoa</taxon>
        <taxon>Nematoda</taxon>
        <taxon>Chromadorea</taxon>
        <taxon>Rhabditida</taxon>
        <taxon>Rhabditina</taxon>
        <taxon>Diplogasteromorpha</taxon>
        <taxon>Diplogasteroidea</taxon>
        <taxon>Neodiplogasteridae</taxon>
        <taxon>Pristionchus</taxon>
    </lineage>
</organism>
<feature type="transmembrane region" description="Helical" evidence="1">
    <location>
        <begin position="58"/>
        <end position="79"/>
    </location>
</feature>
<dbReference type="AlphaFoldDB" id="A0AAV5VWM8"/>
<protein>
    <recommendedName>
        <fullName evidence="5">G protein-coupled receptor</fullName>
    </recommendedName>
</protein>
<comment type="caution">
    <text evidence="3">The sequence shown here is derived from an EMBL/GenBank/DDBJ whole genome shotgun (WGS) entry which is preliminary data.</text>
</comment>
<evidence type="ECO:0000313" key="3">
    <source>
        <dbReference type="EMBL" id="GMT23945.1"/>
    </source>
</evidence>
<feature type="transmembrane region" description="Helical" evidence="1">
    <location>
        <begin position="12"/>
        <end position="31"/>
    </location>
</feature>
<gene>
    <name evidence="3" type="ORF">PFISCL1PPCAC_15242</name>
    <name evidence="2" type="ORF">PFISCL1PPCAC_7441</name>
</gene>
<name>A0AAV5VWM8_9BILA</name>
<reference evidence="3" key="1">
    <citation type="submission" date="2023-10" db="EMBL/GenBank/DDBJ databases">
        <title>Genome assembly of Pristionchus species.</title>
        <authorList>
            <person name="Yoshida K."/>
            <person name="Sommer R.J."/>
        </authorList>
    </citation>
    <scope>NUCLEOTIDE SEQUENCE</scope>
    <source>
        <strain evidence="3">RS5133</strain>
    </source>
</reference>